<comment type="pathway">
    <text evidence="3">Secondary metabolite biosynthesis; terpenoid biosynthesis.</text>
</comment>
<evidence type="ECO:0000313" key="15">
    <source>
        <dbReference type="Proteomes" id="UP000290288"/>
    </source>
</evidence>
<keyword evidence="5" id="KW-0349">Heme</keyword>
<gene>
    <name evidence="14" type="ORF">EST38_g8727</name>
</gene>
<keyword evidence="8" id="KW-1133">Transmembrane helix</keyword>
<comment type="similarity">
    <text evidence="4">Belongs to the cytochrome P450 family.</text>
</comment>
<accession>A0A4Q2DBQ0</accession>
<evidence type="ECO:0000256" key="3">
    <source>
        <dbReference type="ARBA" id="ARBA00004721"/>
    </source>
</evidence>
<evidence type="ECO:0000256" key="2">
    <source>
        <dbReference type="ARBA" id="ARBA00004370"/>
    </source>
</evidence>
<feature type="signal peptide" evidence="13">
    <location>
        <begin position="1"/>
        <end position="25"/>
    </location>
</feature>
<dbReference type="PANTHER" id="PTHR24305">
    <property type="entry name" value="CYTOCHROME P450"/>
    <property type="match status" value="1"/>
</dbReference>
<evidence type="ECO:0008006" key="16">
    <source>
        <dbReference type="Google" id="ProtNLM"/>
    </source>
</evidence>
<dbReference type="GO" id="GO:0016020">
    <property type="term" value="C:membrane"/>
    <property type="evidence" value="ECO:0007669"/>
    <property type="project" value="UniProtKB-SubCell"/>
</dbReference>
<proteinExistence type="inferred from homology"/>
<dbReference type="Proteomes" id="UP000290288">
    <property type="component" value="Unassembled WGS sequence"/>
</dbReference>
<evidence type="ECO:0000256" key="11">
    <source>
        <dbReference type="ARBA" id="ARBA00023033"/>
    </source>
</evidence>
<reference evidence="14 15" key="1">
    <citation type="submission" date="2019-01" db="EMBL/GenBank/DDBJ databases">
        <title>Draft genome sequence of Psathyrella aberdarensis IHI B618.</title>
        <authorList>
            <person name="Buettner E."/>
            <person name="Kellner H."/>
        </authorList>
    </citation>
    <scope>NUCLEOTIDE SEQUENCE [LARGE SCALE GENOMIC DNA]</scope>
    <source>
        <strain evidence="14 15">IHI B618</strain>
    </source>
</reference>
<evidence type="ECO:0000256" key="12">
    <source>
        <dbReference type="ARBA" id="ARBA00023136"/>
    </source>
</evidence>
<evidence type="ECO:0000256" key="5">
    <source>
        <dbReference type="ARBA" id="ARBA00022617"/>
    </source>
</evidence>
<keyword evidence="13" id="KW-0732">Signal</keyword>
<dbReference type="GO" id="GO:0005506">
    <property type="term" value="F:iron ion binding"/>
    <property type="evidence" value="ECO:0007669"/>
    <property type="project" value="InterPro"/>
</dbReference>
<keyword evidence="6" id="KW-0812">Transmembrane</keyword>
<evidence type="ECO:0000256" key="6">
    <source>
        <dbReference type="ARBA" id="ARBA00022692"/>
    </source>
</evidence>
<evidence type="ECO:0000256" key="1">
    <source>
        <dbReference type="ARBA" id="ARBA00001971"/>
    </source>
</evidence>
<protein>
    <recommendedName>
        <fullName evidence="16">Cytochrome P450</fullName>
    </recommendedName>
</protein>
<organism evidence="14 15">
    <name type="scientific">Candolleomyces aberdarensis</name>
    <dbReference type="NCBI Taxonomy" id="2316362"/>
    <lineage>
        <taxon>Eukaryota</taxon>
        <taxon>Fungi</taxon>
        <taxon>Dikarya</taxon>
        <taxon>Basidiomycota</taxon>
        <taxon>Agaricomycotina</taxon>
        <taxon>Agaricomycetes</taxon>
        <taxon>Agaricomycetidae</taxon>
        <taxon>Agaricales</taxon>
        <taxon>Agaricineae</taxon>
        <taxon>Psathyrellaceae</taxon>
        <taxon>Candolleomyces</taxon>
    </lineage>
</organism>
<evidence type="ECO:0000256" key="7">
    <source>
        <dbReference type="ARBA" id="ARBA00022723"/>
    </source>
</evidence>
<feature type="chain" id="PRO_5021000131" description="Cytochrome P450" evidence="13">
    <location>
        <begin position="26"/>
        <end position="509"/>
    </location>
</feature>
<dbReference type="GO" id="GO:0016705">
    <property type="term" value="F:oxidoreductase activity, acting on paired donors, with incorporation or reduction of molecular oxygen"/>
    <property type="evidence" value="ECO:0007669"/>
    <property type="project" value="InterPro"/>
</dbReference>
<comment type="caution">
    <text evidence="14">The sequence shown here is derived from an EMBL/GenBank/DDBJ whole genome shotgun (WGS) entry which is preliminary data.</text>
</comment>
<evidence type="ECO:0000256" key="13">
    <source>
        <dbReference type="SAM" id="SignalP"/>
    </source>
</evidence>
<dbReference type="GO" id="GO:0004497">
    <property type="term" value="F:monooxygenase activity"/>
    <property type="evidence" value="ECO:0007669"/>
    <property type="project" value="UniProtKB-KW"/>
</dbReference>
<keyword evidence="10" id="KW-0408">Iron</keyword>
<evidence type="ECO:0000256" key="8">
    <source>
        <dbReference type="ARBA" id="ARBA00022989"/>
    </source>
</evidence>
<evidence type="ECO:0000256" key="4">
    <source>
        <dbReference type="ARBA" id="ARBA00010617"/>
    </source>
</evidence>
<name>A0A4Q2DBQ0_9AGAR</name>
<evidence type="ECO:0000256" key="9">
    <source>
        <dbReference type="ARBA" id="ARBA00023002"/>
    </source>
</evidence>
<dbReference type="InterPro" id="IPR001128">
    <property type="entry name" value="Cyt_P450"/>
</dbReference>
<keyword evidence="15" id="KW-1185">Reference proteome</keyword>
<sequence length="509" mass="57264">MPLSLPVASLLVGVLLWSFLRFVRSVVKKSPLDNIPGPASKSFLKGNFEELANPDLAFAFHRKISDHYGGIIKVHGPFQQKILYVFDPKALHHIAIKDQHIFEESDAFIAGNKLIFGDGLLGTIGDHHRKQRRMLNPVFSNAHMRDMVPIFYDVTYKLRDAISQLASQGPCEVDLLSWMSRTALELIGQAGLGYSFDPLLIGAPEHPYVESTKMLIPLISRLLFFRQYVLPWIHHIGTPRFRRWLLDVLPWKDAHELRDIIDVIYDTSITIYDSKKEAFAKGDGKVTDQVGGGKDILSILMRANMEAAAEDKCPESEVIAQMSTLIFSAMDTTANALARVLHLLSENQEAQDKLREEIIKAREEHHGELLFDELVSLPYLDAICRETLRLAHADAVLPFSKPVRGIDGNLMDHVMIPEGTPLLMSMLSSNTNPDLWGPDSYEWKPERWLSSLPETVLSAKVPGVYSHFQLEMKGKNIIWRMNNIAAPSVDGGLEPELPLMVELVKKPKA</sequence>
<dbReference type="EMBL" id="SDEE01000369">
    <property type="protein sequence ID" value="RXW17120.1"/>
    <property type="molecule type" value="Genomic_DNA"/>
</dbReference>
<dbReference type="Pfam" id="PF00067">
    <property type="entry name" value="p450"/>
    <property type="match status" value="1"/>
</dbReference>
<comment type="cofactor">
    <cofactor evidence="1">
        <name>heme</name>
        <dbReference type="ChEBI" id="CHEBI:30413"/>
    </cofactor>
</comment>
<dbReference type="OrthoDB" id="1470350at2759"/>
<dbReference type="InterPro" id="IPR050121">
    <property type="entry name" value="Cytochrome_P450_monoxygenase"/>
</dbReference>
<dbReference type="GO" id="GO:0020037">
    <property type="term" value="F:heme binding"/>
    <property type="evidence" value="ECO:0007669"/>
    <property type="project" value="InterPro"/>
</dbReference>
<keyword evidence="9" id="KW-0560">Oxidoreductase</keyword>
<keyword evidence="12" id="KW-0472">Membrane</keyword>
<dbReference type="STRING" id="2316362.A0A4Q2DBQ0"/>
<keyword evidence="11" id="KW-0503">Monooxygenase</keyword>
<evidence type="ECO:0000313" key="14">
    <source>
        <dbReference type="EMBL" id="RXW17120.1"/>
    </source>
</evidence>
<dbReference type="InterPro" id="IPR036396">
    <property type="entry name" value="Cyt_P450_sf"/>
</dbReference>
<evidence type="ECO:0000256" key="10">
    <source>
        <dbReference type="ARBA" id="ARBA00023004"/>
    </source>
</evidence>
<dbReference type="PANTHER" id="PTHR24305:SF166">
    <property type="entry name" value="CYTOCHROME P450 12A4, MITOCHONDRIAL-RELATED"/>
    <property type="match status" value="1"/>
</dbReference>
<dbReference type="SUPFAM" id="SSF48264">
    <property type="entry name" value="Cytochrome P450"/>
    <property type="match status" value="1"/>
</dbReference>
<dbReference type="Gene3D" id="1.10.630.10">
    <property type="entry name" value="Cytochrome P450"/>
    <property type="match status" value="1"/>
</dbReference>
<comment type="subcellular location">
    <subcellularLocation>
        <location evidence="2">Membrane</location>
    </subcellularLocation>
</comment>
<dbReference type="AlphaFoldDB" id="A0A4Q2DBQ0"/>
<keyword evidence="7" id="KW-0479">Metal-binding</keyword>